<feature type="region of interest" description="Disordered" evidence="1">
    <location>
        <begin position="406"/>
        <end position="448"/>
    </location>
</feature>
<name>A0A133U849_9EURY</name>
<evidence type="ECO:0000313" key="3">
    <source>
        <dbReference type="Proteomes" id="UP000070184"/>
    </source>
</evidence>
<feature type="region of interest" description="Disordered" evidence="1">
    <location>
        <begin position="198"/>
        <end position="226"/>
    </location>
</feature>
<proteinExistence type="predicted"/>
<dbReference type="Proteomes" id="UP000070184">
    <property type="component" value="Unassembled WGS sequence"/>
</dbReference>
<sequence>MSDQLNLSQDERRALKVLRKAKGWVDPSYIGKRLENLAPNRKVDDSERYQDMLEQLEERGLVEENPNTKRIPERCEYDVTGEGERVLESEGEHKEAEEKSGGIKEKYESADNVIGEARLLSESLEAFTKSELATEVGVTVETIEQKLGVLELDERVIKFLERGKVTSYLKALDCFRGRSEQFIDRVCDRVEEKDSAVDGPELEKIEDRVSKELGEPEKETATRKPWSEKEEDFLKKNYGEMPVEKISEKLGRSKSAIRRKASDLDVRAGKYWKDEEIEFLKEHLEEMTDKEMGKELSRSEAAVQKKRDKLDLIKSQEKFTDEEFMNLYERGLSDGAIAERLSVTRSTVSGRRRELGLESNARQVTVGELNERIKKLEKKVEKERESGSTESLGELKERIGKLEKRAEERKLEERIENAEEKLESHEERTETQLNQFKSKLNKNSEKRETEFHGELGKIFEFLKKTGICRPSDDGNALVFEVGESLETKIDRELMESIGIETVSVDSRGKGKSGKSITLRLEGKQKQSEEQEA</sequence>
<dbReference type="Gene3D" id="1.10.10.60">
    <property type="entry name" value="Homeodomain-like"/>
    <property type="match status" value="1"/>
</dbReference>
<dbReference type="EMBL" id="LHXK01000006">
    <property type="protein sequence ID" value="KXA90382.1"/>
    <property type="molecule type" value="Genomic_DNA"/>
</dbReference>
<feature type="region of interest" description="Disordered" evidence="1">
    <location>
        <begin position="502"/>
        <end position="532"/>
    </location>
</feature>
<keyword evidence="3" id="KW-1185">Reference proteome</keyword>
<reference evidence="2 3" key="1">
    <citation type="journal article" date="2016" name="Sci. Rep.">
        <title>Metabolic traits of an uncultured archaeal lineage -MSBL1- from brine pools of the Red Sea.</title>
        <authorList>
            <person name="Mwirichia R."/>
            <person name="Alam I."/>
            <person name="Rashid M."/>
            <person name="Vinu M."/>
            <person name="Ba-Alawi W."/>
            <person name="Anthony Kamau A."/>
            <person name="Kamanda Ngugi D."/>
            <person name="Goker M."/>
            <person name="Klenk H.P."/>
            <person name="Bajic V."/>
            <person name="Stingl U."/>
        </authorList>
    </citation>
    <scope>NUCLEOTIDE SEQUENCE [LARGE SCALE GENOMIC DNA]</scope>
    <source>
        <strain evidence="2">SCGC-AAA259B11</strain>
    </source>
</reference>
<dbReference type="AlphaFoldDB" id="A0A133U849"/>
<feature type="compositionally biased region" description="Basic and acidic residues" evidence="1">
    <location>
        <begin position="406"/>
        <end position="430"/>
    </location>
</feature>
<evidence type="ECO:0000256" key="1">
    <source>
        <dbReference type="SAM" id="MobiDB-lite"/>
    </source>
</evidence>
<comment type="caution">
    <text evidence="2">The sequence shown here is derived from an EMBL/GenBank/DDBJ whole genome shotgun (WGS) entry which is preliminary data.</text>
</comment>
<gene>
    <name evidence="2" type="ORF">AKJ61_00865</name>
</gene>
<organism evidence="2 3">
    <name type="scientific">candidate division MSBL1 archaeon SCGC-AAA259B11</name>
    <dbReference type="NCBI Taxonomy" id="1698260"/>
    <lineage>
        <taxon>Archaea</taxon>
        <taxon>Methanobacteriati</taxon>
        <taxon>Methanobacteriota</taxon>
        <taxon>candidate division MSBL1</taxon>
    </lineage>
</organism>
<evidence type="ECO:0000313" key="2">
    <source>
        <dbReference type="EMBL" id="KXA90382.1"/>
    </source>
</evidence>
<feature type="compositionally biased region" description="Basic and acidic residues" evidence="1">
    <location>
        <begin position="520"/>
        <end position="532"/>
    </location>
</feature>
<accession>A0A133U849</accession>
<feature type="region of interest" description="Disordered" evidence="1">
    <location>
        <begin position="81"/>
        <end position="105"/>
    </location>
</feature>
<protein>
    <submittedName>
        <fullName evidence="2">Uncharacterized protein</fullName>
    </submittedName>
</protein>